<dbReference type="PROSITE" id="PS51296">
    <property type="entry name" value="RIESKE"/>
    <property type="match status" value="1"/>
</dbReference>
<dbReference type="GO" id="GO:0046872">
    <property type="term" value="F:metal ion binding"/>
    <property type="evidence" value="ECO:0007669"/>
    <property type="project" value="UniProtKB-KW"/>
</dbReference>
<dbReference type="GO" id="GO:0016705">
    <property type="term" value="F:oxidoreductase activity, acting on paired donors, with incorporation or reduction of molecular oxygen"/>
    <property type="evidence" value="ECO:0007669"/>
    <property type="project" value="UniProtKB-ARBA"/>
</dbReference>
<evidence type="ECO:0000256" key="4">
    <source>
        <dbReference type="ARBA" id="ARBA00023014"/>
    </source>
</evidence>
<dbReference type="RefSeq" id="WP_328858166.1">
    <property type="nucleotide sequence ID" value="NZ_CP108021.1"/>
</dbReference>
<dbReference type="Pfam" id="PF01266">
    <property type="entry name" value="DAO"/>
    <property type="match status" value="1"/>
</dbReference>
<dbReference type="SUPFAM" id="SSF50022">
    <property type="entry name" value="ISP domain"/>
    <property type="match status" value="1"/>
</dbReference>
<proteinExistence type="predicted"/>
<dbReference type="GO" id="GO:0004497">
    <property type="term" value="F:monooxygenase activity"/>
    <property type="evidence" value="ECO:0007669"/>
    <property type="project" value="UniProtKB-ARBA"/>
</dbReference>
<keyword evidence="8" id="KW-1185">Reference proteome</keyword>
<dbReference type="GO" id="GO:0005737">
    <property type="term" value="C:cytoplasm"/>
    <property type="evidence" value="ECO:0007669"/>
    <property type="project" value="TreeGrafter"/>
</dbReference>
<dbReference type="Gene3D" id="2.102.10.10">
    <property type="entry name" value="Rieske [2Fe-2S] iron-sulphur domain"/>
    <property type="match status" value="1"/>
</dbReference>
<dbReference type="Gene3D" id="3.30.9.10">
    <property type="entry name" value="D-Amino Acid Oxidase, subunit A, domain 2"/>
    <property type="match status" value="1"/>
</dbReference>
<evidence type="ECO:0000259" key="6">
    <source>
        <dbReference type="PROSITE" id="PS51296"/>
    </source>
</evidence>
<dbReference type="AlphaFoldDB" id="A0AAU4K4I1"/>
<dbReference type="GO" id="GO:0051537">
    <property type="term" value="F:2 iron, 2 sulfur cluster binding"/>
    <property type="evidence" value="ECO:0007669"/>
    <property type="project" value="UniProtKB-KW"/>
</dbReference>
<dbReference type="EMBL" id="CP108021">
    <property type="protein sequence ID" value="WUM20976.1"/>
    <property type="molecule type" value="Genomic_DNA"/>
</dbReference>
<dbReference type="PANTHER" id="PTHR13847:SF274">
    <property type="entry name" value="RIESKE 2FE-2S IRON-SULFUR PROTEIN YHFW-RELATED"/>
    <property type="match status" value="1"/>
</dbReference>
<reference evidence="7 8" key="1">
    <citation type="submission" date="2022-10" db="EMBL/GenBank/DDBJ databases">
        <title>The complete genomes of actinobacterial strains from the NBC collection.</title>
        <authorList>
            <person name="Joergensen T.S."/>
            <person name="Alvarez Arevalo M."/>
            <person name="Sterndorff E.B."/>
            <person name="Faurdal D."/>
            <person name="Vuksanovic O."/>
            <person name="Mourched A.-S."/>
            <person name="Charusanti P."/>
            <person name="Shaw S."/>
            <person name="Blin K."/>
            <person name="Weber T."/>
        </authorList>
    </citation>
    <scope>NUCLEOTIDE SEQUENCE [LARGE SCALE GENOMIC DNA]</scope>
    <source>
        <strain evidence="7 8">NBC_00319</strain>
    </source>
</reference>
<keyword evidence="1" id="KW-0001">2Fe-2S</keyword>
<name>A0AAU4K4I1_9NOCA</name>
<feature type="domain" description="Rieske" evidence="6">
    <location>
        <begin position="414"/>
        <end position="500"/>
    </location>
</feature>
<dbReference type="Gene3D" id="3.50.50.60">
    <property type="entry name" value="FAD/NAD(P)-binding domain"/>
    <property type="match status" value="1"/>
</dbReference>
<dbReference type="InterPro" id="IPR036922">
    <property type="entry name" value="Rieske_2Fe-2S_sf"/>
</dbReference>
<dbReference type="InterPro" id="IPR017941">
    <property type="entry name" value="Rieske_2Fe-2S"/>
</dbReference>
<dbReference type="InterPro" id="IPR006076">
    <property type="entry name" value="FAD-dep_OxRdtase"/>
</dbReference>
<accession>A0AAU4K4I1</accession>
<dbReference type="Proteomes" id="UP001432128">
    <property type="component" value="Chromosome"/>
</dbReference>
<dbReference type="PANTHER" id="PTHR13847">
    <property type="entry name" value="SARCOSINE DEHYDROGENASE-RELATED"/>
    <property type="match status" value="1"/>
</dbReference>
<feature type="region of interest" description="Disordered" evidence="5">
    <location>
        <begin position="417"/>
        <end position="438"/>
    </location>
</feature>
<sequence length="500" mass="52768">MTSLWLQDRSPEPTTDLARGARYDHVVIGAGITGLVTAVLLARSGATVAVLEARHRGAVTTGNTTGKVSLLQGTRLSSIASHHGMRAVNDYVAANREGMEWLLRYCADSGVDVDRESAITFAAGADGAKTVRSEFRVAREAGLDVALIDHTELPFAVQAAVELADQAQLDPMPLLDALADEVRRRGGTVIEGVRVTGTSLLRPALTSRGDLTVSTDRGQVSGGSVVVATGSPILDRGAHFARLTAQRSYAGAFEIDEPMPRSMYLGADSPSVSLRYATRSDGRTFLLVGGFGHEVARGGSERSHVDDLLTWTRRTFPSARLHARWSAQDYSSFDQLPYVGPVLPGTDRVLVATGYAKWGMTNAVAAGLAMSAHLLGGDIDWARTFRNSRPSQALSLPSAASANASVGLHMARGWAKVATSTGPGTPREGEARTGHRGGKPIAACTVEGATHTVSPVCPHLFGIVEWNDAEKSWDCPLHGSRFAADGAVLEGPATSPLTAM</sequence>
<evidence type="ECO:0000256" key="2">
    <source>
        <dbReference type="ARBA" id="ARBA00022723"/>
    </source>
</evidence>
<keyword evidence="3" id="KW-0408">Iron</keyword>
<dbReference type="InterPro" id="IPR036188">
    <property type="entry name" value="FAD/NAD-bd_sf"/>
</dbReference>
<keyword evidence="2" id="KW-0479">Metal-binding</keyword>
<evidence type="ECO:0000256" key="5">
    <source>
        <dbReference type="SAM" id="MobiDB-lite"/>
    </source>
</evidence>
<dbReference type="KEGG" id="whr:OG579_03920"/>
<evidence type="ECO:0000313" key="8">
    <source>
        <dbReference type="Proteomes" id="UP001432128"/>
    </source>
</evidence>
<protein>
    <submittedName>
        <fullName evidence="7">FAD-dependent oxidoreductase</fullName>
    </submittedName>
</protein>
<dbReference type="SUPFAM" id="SSF51905">
    <property type="entry name" value="FAD/NAD(P)-binding domain"/>
    <property type="match status" value="1"/>
</dbReference>
<keyword evidence="4" id="KW-0411">Iron-sulfur</keyword>
<evidence type="ECO:0000256" key="1">
    <source>
        <dbReference type="ARBA" id="ARBA00022714"/>
    </source>
</evidence>
<organism evidence="7 8">
    <name type="scientific">Williamsia herbipolensis</name>
    <dbReference type="NCBI Taxonomy" id="1603258"/>
    <lineage>
        <taxon>Bacteria</taxon>
        <taxon>Bacillati</taxon>
        <taxon>Actinomycetota</taxon>
        <taxon>Actinomycetes</taxon>
        <taxon>Mycobacteriales</taxon>
        <taxon>Nocardiaceae</taxon>
        <taxon>Williamsia</taxon>
    </lineage>
</organism>
<gene>
    <name evidence="7" type="ORF">OG579_03920</name>
</gene>
<evidence type="ECO:0000256" key="3">
    <source>
        <dbReference type="ARBA" id="ARBA00023004"/>
    </source>
</evidence>
<dbReference type="Pfam" id="PF00355">
    <property type="entry name" value="Rieske"/>
    <property type="match status" value="1"/>
</dbReference>
<evidence type="ECO:0000313" key="7">
    <source>
        <dbReference type="EMBL" id="WUM20976.1"/>
    </source>
</evidence>